<dbReference type="InterPro" id="IPR025391">
    <property type="entry name" value="DUF4123"/>
</dbReference>
<proteinExistence type="predicted"/>
<protein>
    <submittedName>
        <fullName evidence="2">DUF4123 domain-containing protein</fullName>
    </submittedName>
</protein>
<organism evidence="2 3">
    <name type="scientific">Vreelandella alkaliphila</name>
    <dbReference type="NCBI Taxonomy" id="272774"/>
    <lineage>
        <taxon>Bacteria</taxon>
        <taxon>Pseudomonadati</taxon>
        <taxon>Pseudomonadota</taxon>
        <taxon>Gammaproteobacteria</taxon>
        <taxon>Oceanospirillales</taxon>
        <taxon>Halomonadaceae</taxon>
        <taxon>Vreelandella</taxon>
    </lineage>
</organism>
<comment type="caution">
    <text evidence="2">The sequence shown here is derived from an EMBL/GenBank/DDBJ whole genome shotgun (WGS) entry which is preliminary data.</text>
</comment>
<gene>
    <name evidence="2" type="ORF">GPL32_03160</name>
</gene>
<dbReference type="OrthoDB" id="6152448at2"/>
<dbReference type="AlphaFoldDB" id="A0A7C9NPR3"/>
<reference evidence="2 3" key="1">
    <citation type="submission" date="2020-01" db="EMBL/GenBank/DDBJ databases">
        <title>Whole genome sequencing of Halomonas alkaliphila strain LS44.</title>
        <authorList>
            <person name="Kumar S."/>
            <person name="Paul D."/>
            <person name="Shouche Y."/>
            <person name="Suryavanshi M.V."/>
        </authorList>
    </citation>
    <scope>NUCLEOTIDE SEQUENCE [LARGE SCALE GENOMIC DNA]</scope>
    <source>
        <strain evidence="2 3">LS44</strain>
    </source>
</reference>
<evidence type="ECO:0000259" key="1">
    <source>
        <dbReference type="Pfam" id="PF13503"/>
    </source>
</evidence>
<accession>A0A7C9NPR3</accession>
<evidence type="ECO:0000313" key="2">
    <source>
        <dbReference type="EMBL" id="NDL69507.1"/>
    </source>
</evidence>
<dbReference type="Proteomes" id="UP000480312">
    <property type="component" value="Unassembled WGS sequence"/>
</dbReference>
<dbReference type="EMBL" id="JAAEHK010000002">
    <property type="protein sequence ID" value="NDL69507.1"/>
    <property type="molecule type" value="Genomic_DNA"/>
</dbReference>
<dbReference type="Pfam" id="PF13503">
    <property type="entry name" value="DUF4123"/>
    <property type="match status" value="1"/>
</dbReference>
<dbReference type="RefSeq" id="WP_162217447.1">
    <property type="nucleotide sequence ID" value="NZ_JAAEHK010000002.1"/>
</dbReference>
<feature type="domain" description="DUF4123" evidence="1">
    <location>
        <begin position="23"/>
        <end position="134"/>
    </location>
</feature>
<evidence type="ECO:0000313" key="3">
    <source>
        <dbReference type="Proteomes" id="UP000480312"/>
    </source>
</evidence>
<name>A0A7C9NPR3_9GAMM</name>
<sequence>MNTDLVPPWQSSKSTQALEVQRYALIELAHLTLAARMTLFDEVVSSDYCWPLIDDADQPHLKREGPWLLEMPHINLVKLQRLEGITCALHGWIESPLNGGELASHLAPAMVVESPQKQRSLLRFYLPSVITQLYKDALDNPANALFKGISGWWYRYEASGWAMLKGKTSPTHLAPWQLSVSEACWKSLHGDPEVMQLTAELVELSPSLFKGLCVCERPRQVAKALIQADDHGLTTTNDRRAFTYVQLSEGDDAWVSAERLDLLQRATSDEATLVDLLVIHSQQATPC</sequence>